<dbReference type="GO" id="GO:1902600">
    <property type="term" value="P:proton transmembrane transport"/>
    <property type="evidence" value="ECO:0007669"/>
    <property type="project" value="UniProtKB-KW"/>
</dbReference>
<dbReference type="NCBIfam" id="TIGR03818">
    <property type="entry name" value="MotA1"/>
    <property type="match status" value="1"/>
</dbReference>
<dbReference type="PROSITE" id="PS01307">
    <property type="entry name" value="MOTA"/>
    <property type="match status" value="1"/>
</dbReference>
<keyword evidence="16" id="KW-0966">Cell projection</keyword>
<dbReference type="InterPro" id="IPR046786">
    <property type="entry name" value="MotA_N"/>
</dbReference>
<dbReference type="InterPro" id="IPR002898">
    <property type="entry name" value="MotA_ExbB_proton_chnl"/>
</dbReference>
<evidence type="ECO:0000256" key="13">
    <source>
        <dbReference type="SAM" id="Phobius"/>
    </source>
</evidence>
<evidence type="ECO:0000259" key="14">
    <source>
        <dbReference type="Pfam" id="PF01618"/>
    </source>
</evidence>
<keyword evidence="7 13" id="KW-0812">Transmembrane</keyword>
<proteinExistence type="inferred from homology"/>
<dbReference type="EMBL" id="CP008941">
    <property type="protein sequence ID" value="AIK95837.1"/>
    <property type="molecule type" value="Genomic_DNA"/>
</dbReference>
<evidence type="ECO:0000256" key="10">
    <source>
        <dbReference type="ARBA" id="ARBA00022989"/>
    </source>
</evidence>
<keyword evidence="11" id="KW-0406">Ion transport</keyword>
<name>A0A077ARK6_9PROT</name>
<keyword evidence="12 13" id="KW-0472">Membrane</keyword>
<keyword evidence="10 13" id="KW-1133">Transmembrane helix</keyword>
<dbReference type="GO" id="GO:0071978">
    <property type="term" value="P:bacterial-type flagellum-dependent swarming motility"/>
    <property type="evidence" value="ECO:0007669"/>
    <property type="project" value="InterPro"/>
</dbReference>
<keyword evidence="9" id="KW-0375">Hydrogen ion transport</keyword>
<dbReference type="GO" id="GO:0005886">
    <property type="term" value="C:plasma membrane"/>
    <property type="evidence" value="ECO:0007669"/>
    <property type="project" value="UniProtKB-SubCell"/>
</dbReference>
<evidence type="ECO:0000256" key="9">
    <source>
        <dbReference type="ARBA" id="ARBA00022781"/>
    </source>
</evidence>
<evidence type="ECO:0000313" key="16">
    <source>
        <dbReference type="EMBL" id="AIK95837.1"/>
    </source>
</evidence>
<dbReference type="InterPro" id="IPR047055">
    <property type="entry name" value="MotA-like"/>
</dbReference>
<evidence type="ECO:0000256" key="11">
    <source>
        <dbReference type="ARBA" id="ARBA00023065"/>
    </source>
</evidence>
<evidence type="ECO:0000256" key="7">
    <source>
        <dbReference type="ARBA" id="ARBA00022692"/>
    </source>
</evidence>
<keyword evidence="16" id="KW-0969">Cilium</keyword>
<keyword evidence="17" id="KW-1185">Reference proteome</keyword>
<sequence length="286" mass="31168">MLFIVGMVVVFSCVLGAYAAHGGHLGVLWQPLEFVIIFGAATGAFIISCPKHVLGRVGAAYSLAFKGNRYTKADYLELLTMQFTVFKLIKTKGMLELEAHLDNPHESSLFSRFPAFVNDHHACEFFCDYLRMMTMGAENVHQLEDLMNEQLEVHHAENHAVTHALTLYGDSFPAIGIVAAVLGVIHTMGSINQPPEVLGHLIGAALVGTFAGILISYGFMAPLANCVTVLYDNESKYFQCMKAGIIACMNGYAPAIAVEFSRKSIESDFRPSFAELEEAIQNAPAG</sequence>
<evidence type="ECO:0000256" key="2">
    <source>
        <dbReference type="ARBA" id="ARBA00008038"/>
    </source>
</evidence>
<evidence type="ECO:0000256" key="8">
    <source>
        <dbReference type="ARBA" id="ARBA00022779"/>
    </source>
</evidence>
<protein>
    <submittedName>
        <fullName evidence="16">Flagellar motor protein MotA</fullName>
    </submittedName>
</protein>
<comment type="similarity">
    <text evidence="2">Belongs to the MotA family.</text>
</comment>
<accession>A0A077ARK6</accession>
<dbReference type="InterPro" id="IPR000540">
    <property type="entry name" value="Flag_MotA_CS"/>
</dbReference>
<feature type="transmembrane region" description="Helical" evidence="13">
    <location>
        <begin position="29"/>
        <end position="47"/>
    </location>
</feature>
<dbReference type="Pfam" id="PF01618">
    <property type="entry name" value="MotA_ExbB"/>
    <property type="match status" value="1"/>
</dbReference>
<dbReference type="HOGENOM" id="CLU_068213_0_0_5"/>
<dbReference type="KEGG" id="paca:ID47_02440"/>
<gene>
    <name evidence="16" type="ORF">ID47_02440</name>
</gene>
<keyword evidence="16" id="KW-0282">Flagellum</keyword>
<feature type="transmembrane region" description="Helical" evidence="13">
    <location>
        <begin position="197"/>
        <end position="220"/>
    </location>
</feature>
<dbReference type="InterPro" id="IPR022522">
    <property type="entry name" value="Flagellar_motor_stator_MotA"/>
</dbReference>
<feature type="domain" description="MotA/TolQ/ExbB proton channel" evidence="14">
    <location>
        <begin position="125"/>
        <end position="238"/>
    </location>
</feature>
<evidence type="ECO:0000256" key="6">
    <source>
        <dbReference type="ARBA" id="ARBA00022519"/>
    </source>
</evidence>
<dbReference type="RefSeq" id="WP_038463406.1">
    <property type="nucleotide sequence ID" value="NZ_CP008941.1"/>
</dbReference>
<dbReference type="OrthoDB" id="9782603at2"/>
<comment type="subcellular location">
    <subcellularLocation>
        <location evidence="1">Cell inner membrane</location>
        <topology evidence="1">Multi-pass membrane protein</topology>
    </subcellularLocation>
</comment>
<keyword evidence="4" id="KW-1003">Cell membrane</keyword>
<evidence type="ECO:0000256" key="12">
    <source>
        <dbReference type="ARBA" id="ARBA00023136"/>
    </source>
</evidence>
<keyword evidence="6" id="KW-0997">Cell inner membrane</keyword>
<keyword evidence="3" id="KW-0813">Transport</keyword>
<dbReference type="Pfam" id="PF20560">
    <property type="entry name" value="MotA_N"/>
    <property type="match status" value="1"/>
</dbReference>
<evidence type="ECO:0000313" key="17">
    <source>
        <dbReference type="Proteomes" id="UP000028926"/>
    </source>
</evidence>
<dbReference type="PANTHER" id="PTHR30433:SF4">
    <property type="entry name" value="MOTILITY PROTEIN A"/>
    <property type="match status" value="1"/>
</dbReference>
<keyword evidence="5" id="KW-0145">Chemotaxis</keyword>
<dbReference type="STRING" id="91604.ID47_02440"/>
<evidence type="ECO:0000256" key="5">
    <source>
        <dbReference type="ARBA" id="ARBA00022500"/>
    </source>
</evidence>
<dbReference type="Proteomes" id="UP000028926">
    <property type="component" value="Chromosome"/>
</dbReference>
<evidence type="ECO:0000259" key="15">
    <source>
        <dbReference type="Pfam" id="PF20560"/>
    </source>
</evidence>
<feature type="transmembrane region" description="Helical" evidence="13">
    <location>
        <begin position="172"/>
        <end position="191"/>
    </location>
</feature>
<evidence type="ECO:0000256" key="3">
    <source>
        <dbReference type="ARBA" id="ARBA00022448"/>
    </source>
</evidence>
<reference evidence="16 17" key="1">
    <citation type="submission" date="2014-07" db="EMBL/GenBank/DDBJ databases">
        <title>Comparative genomic insights into amoeba endosymbionts belonging to the families of Holosporaceae and Candidatus Midichloriaceae within Rickettsiales.</title>
        <authorList>
            <person name="Wang Z."/>
            <person name="Wu M."/>
        </authorList>
    </citation>
    <scope>NUCLEOTIDE SEQUENCE [LARGE SCALE GENOMIC DNA]</scope>
    <source>
        <strain evidence="16">PRA3</strain>
    </source>
</reference>
<dbReference type="AlphaFoldDB" id="A0A077ARK6"/>
<evidence type="ECO:0000256" key="1">
    <source>
        <dbReference type="ARBA" id="ARBA00004429"/>
    </source>
</evidence>
<organism evidence="16 17">
    <name type="scientific">Candidatus Odyssella acanthamoebae</name>
    <dbReference type="NCBI Taxonomy" id="91604"/>
    <lineage>
        <taxon>Bacteria</taxon>
        <taxon>Pseudomonadati</taxon>
        <taxon>Pseudomonadota</taxon>
        <taxon>Alphaproteobacteria</taxon>
        <taxon>Holosporales</taxon>
        <taxon>Candidatus Paracaedibacteraceae</taxon>
        <taxon>Candidatus Odyssella</taxon>
    </lineage>
</organism>
<dbReference type="GO" id="GO:0006935">
    <property type="term" value="P:chemotaxis"/>
    <property type="evidence" value="ECO:0007669"/>
    <property type="project" value="UniProtKB-KW"/>
</dbReference>
<dbReference type="PANTHER" id="PTHR30433">
    <property type="entry name" value="CHEMOTAXIS PROTEIN MOTA"/>
    <property type="match status" value="1"/>
</dbReference>
<feature type="domain" description="Motility protein A N-terminal" evidence="15">
    <location>
        <begin position="4"/>
        <end position="93"/>
    </location>
</feature>
<keyword evidence="8" id="KW-0283">Flagellar rotation</keyword>
<evidence type="ECO:0000256" key="4">
    <source>
        <dbReference type="ARBA" id="ARBA00022475"/>
    </source>
</evidence>
<dbReference type="eggNOG" id="COG1291">
    <property type="taxonomic scope" value="Bacteria"/>
</dbReference>